<dbReference type="HAMAP" id="MF_00366">
    <property type="entry name" value="RNApol_bact_RpoZ"/>
    <property type="match status" value="1"/>
</dbReference>
<comment type="catalytic activity">
    <reaction evidence="10 11">
        <text>RNA(n) + a ribonucleoside 5'-triphosphate = RNA(n+1) + diphosphate</text>
        <dbReference type="Rhea" id="RHEA:21248"/>
        <dbReference type="Rhea" id="RHEA-COMP:14527"/>
        <dbReference type="Rhea" id="RHEA-COMP:17342"/>
        <dbReference type="ChEBI" id="CHEBI:33019"/>
        <dbReference type="ChEBI" id="CHEBI:61557"/>
        <dbReference type="ChEBI" id="CHEBI:140395"/>
        <dbReference type="EC" id="2.7.7.6"/>
    </reaction>
</comment>
<dbReference type="Gene3D" id="3.90.940.10">
    <property type="match status" value="1"/>
</dbReference>
<dbReference type="PANTHER" id="PTHR34476">
    <property type="entry name" value="DNA-DIRECTED RNA POLYMERASE SUBUNIT OMEGA"/>
    <property type="match status" value="1"/>
</dbReference>
<dbReference type="GO" id="GO:0003899">
    <property type="term" value="F:DNA-directed RNA polymerase activity"/>
    <property type="evidence" value="ECO:0007669"/>
    <property type="project" value="UniProtKB-EC"/>
</dbReference>
<evidence type="ECO:0000256" key="11">
    <source>
        <dbReference type="HAMAP-Rule" id="MF_00366"/>
    </source>
</evidence>
<keyword evidence="5 11" id="KW-0808">Transferase</keyword>
<dbReference type="EMBL" id="JAQQLF010000025">
    <property type="protein sequence ID" value="MDC7718749.1"/>
    <property type="molecule type" value="Genomic_DNA"/>
</dbReference>
<dbReference type="InterPro" id="IPR006110">
    <property type="entry name" value="Pol_omega/Rpo6/RPB6"/>
</dbReference>
<comment type="caution">
    <text evidence="12">The sequence shown here is derived from an EMBL/GenBank/DDBJ whole genome shotgun (WGS) entry which is preliminary data.</text>
</comment>
<evidence type="ECO:0000256" key="1">
    <source>
        <dbReference type="ARBA" id="ARBA00006711"/>
    </source>
</evidence>
<dbReference type="NCBIfam" id="TIGR00690">
    <property type="entry name" value="rpoZ"/>
    <property type="match status" value="1"/>
</dbReference>
<dbReference type="EC" id="2.7.7.6" evidence="2 11"/>
<keyword evidence="13" id="KW-1185">Reference proteome</keyword>
<dbReference type="PANTHER" id="PTHR34476:SF1">
    <property type="entry name" value="DNA-DIRECTED RNA POLYMERASE SUBUNIT OMEGA"/>
    <property type="match status" value="1"/>
</dbReference>
<dbReference type="Proteomes" id="UP001219956">
    <property type="component" value="Unassembled WGS sequence"/>
</dbReference>
<protein>
    <recommendedName>
        <fullName evidence="3 11">DNA-directed RNA polymerase subunit omega</fullName>
        <shortName evidence="11">RNAP omega subunit</shortName>
        <ecNumber evidence="2 11">2.7.7.6</ecNumber>
    </recommendedName>
    <alternativeName>
        <fullName evidence="9 11">RNA polymerase omega subunit</fullName>
    </alternativeName>
    <alternativeName>
        <fullName evidence="8 11">Transcriptase subunit omega</fullName>
    </alternativeName>
</protein>
<dbReference type="Pfam" id="PF01192">
    <property type="entry name" value="RNA_pol_Rpb6"/>
    <property type="match status" value="1"/>
</dbReference>
<dbReference type="SUPFAM" id="SSF63562">
    <property type="entry name" value="RPB6/omega subunit-like"/>
    <property type="match status" value="1"/>
</dbReference>
<dbReference type="SMART" id="SM01409">
    <property type="entry name" value="RNA_pol_Rpb6"/>
    <property type="match status" value="1"/>
</dbReference>
<reference evidence="12 13" key="1">
    <citation type="submission" date="2023-01" db="EMBL/GenBank/DDBJ databases">
        <title>Novel species of the genus Vogesella isolated from rivers.</title>
        <authorList>
            <person name="Lu H."/>
        </authorList>
    </citation>
    <scope>NUCLEOTIDE SEQUENCE [LARGE SCALE GENOMIC DNA]</scope>
    <source>
        <strain evidence="12 13">DC21W</strain>
    </source>
</reference>
<keyword evidence="7 11" id="KW-0804">Transcription</keyword>
<accession>A0ABT5J1N2</accession>
<evidence type="ECO:0000256" key="5">
    <source>
        <dbReference type="ARBA" id="ARBA00022679"/>
    </source>
</evidence>
<proteinExistence type="inferred from homology"/>
<evidence type="ECO:0000256" key="8">
    <source>
        <dbReference type="ARBA" id="ARBA00029924"/>
    </source>
</evidence>
<comment type="subunit">
    <text evidence="11">The RNAP catalytic core consists of 2 alpha, 1 beta, 1 beta' and 1 omega subunit. When a sigma factor is associated with the core the holoenzyme is formed, which can initiate transcription.</text>
</comment>
<evidence type="ECO:0000256" key="10">
    <source>
        <dbReference type="ARBA" id="ARBA00048552"/>
    </source>
</evidence>
<organism evidence="12 13">
    <name type="scientific">Vogesella aquatica</name>
    <dbReference type="NCBI Taxonomy" id="2984206"/>
    <lineage>
        <taxon>Bacteria</taxon>
        <taxon>Pseudomonadati</taxon>
        <taxon>Pseudomonadota</taxon>
        <taxon>Betaproteobacteria</taxon>
        <taxon>Neisseriales</taxon>
        <taxon>Chromobacteriaceae</taxon>
        <taxon>Vogesella</taxon>
    </lineage>
</organism>
<dbReference type="InterPro" id="IPR036161">
    <property type="entry name" value="RPB6/omega-like_sf"/>
</dbReference>
<keyword evidence="6 11" id="KW-0548">Nucleotidyltransferase</keyword>
<evidence type="ECO:0000256" key="2">
    <source>
        <dbReference type="ARBA" id="ARBA00012418"/>
    </source>
</evidence>
<comment type="similarity">
    <text evidence="1 11">Belongs to the RNA polymerase subunit omega family.</text>
</comment>
<dbReference type="InterPro" id="IPR003716">
    <property type="entry name" value="DNA-dir_RNA_pol_omega"/>
</dbReference>
<evidence type="ECO:0000313" key="13">
    <source>
        <dbReference type="Proteomes" id="UP001219956"/>
    </source>
</evidence>
<sequence length="68" mass="7472">MARITVDDCLDRIHNRFDLTLAAAYRARQVASGATAFVEQGRNKPTVVALREIAGGHVGREILTRHKG</sequence>
<dbReference type="RefSeq" id="WP_017509856.1">
    <property type="nucleotide sequence ID" value="NZ_JAQQLF010000025.1"/>
</dbReference>
<name>A0ABT5J1N2_9NEIS</name>
<evidence type="ECO:0000256" key="6">
    <source>
        <dbReference type="ARBA" id="ARBA00022695"/>
    </source>
</evidence>
<evidence type="ECO:0000313" key="12">
    <source>
        <dbReference type="EMBL" id="MDC7718749.1"/>
    </source>
</evidence>
<gene>
    <name evidence="11 12" type="primary">rpoZ</name>
    <name evidence="12" type="ORF">PQU95_16235</name>
</gene>
<evidence type="ECO:0000256" key="4">
    <source>
        <dbReference type="ARBA" id="ARBA00022478"/>
    </source>
</evidence>
<evidence type="ECO:0000256" key="7">
    <source>
        <dbReference type="ARBA" id="ARBA00023163"/>
    </source>
</evidence>
<evidence type="ECO:0000256" key="3">
    <source>
        <dbReference type="ARBA" id="ARBA00013725"/>
    </source>
</evidence>
<keyword evidence="4 11" id="KW-0240">DNA-directed RNA polymerase</keyword>
<comment type="function">
    <text evidence="11">Promotes RNA polymerase assembly. Latches the N- and C-terminal regions of the beta' subunit thereby facilitating its interaction with the beta and alpha subunits.</text>
</comment>
<dbReference type="GO" id="GO:0000428">
    <property type="term" value="C:DNA-directed RNA polymerase complex"/>
    <property type="evidence" value="ECO:0007669"/>
    <property type="project" value="UniProtKB-KW"/>
</dbReference>
<evidence type="ECO:0000256" key="9">
    <source>
        <dbReference type="ARBA" id="ARBA00030998"/>
    </source>
</evidence>